<dbReference type="AlphaFoldDB" id="A0A2V0P5I5"/>
<organism evidence="1 2">
    <name type="scientific">Raphidocelis subcapitata</name>
    <dbReference type="NCBI Taxonomy" id="307507"/>
    <lineage>
        <taxon>Eukaryota</taxon>
        <taxon>Viridiplantae</taxon>
        <taxon>Chlorophyta</taxon>
        <taxon>core chlorophytes</taxon>
        <taxon>Chlorophyceae</taxon>
        <taxon>CS clade</taxon>
        <taxon>Sphaeropleales</taxon>
        <taxon>Selenastraceae</taxon>
        <taxon>Raphidocelis</taxon>
    </lineage>
</organism>
<comment type="caution">
    <text evidence="1">The sequence shown here is derived from an EMBL/GenBank/DDBJ whole genome shotgun (WGS) entry which is preliminary data.</text>
</comment>
<dbReference type="Proteomes" id="UP000247498">
    <property type="component" value="Unassembled WGS sequence"/>
</dbReference>
<accession>A0A2V0P5I5</accession>
<proteinExistence type="predicted"/>
<sequence length="183" mass="17884">MVMRQLNRTVVRRVARRATIGIPLLGLFFVTRLLRRDAKSLAAAAAARDAPLAALLSLAVAAECTDVVAQAINIAGHGLSSGLIPAPPPWLIGPPAAAAAAAAERLAIAPPELSALLALADGTSLACAAVACAAGLAAEAVSARRQIAGGGGGVDGVPASAQYRGGGNGACEAAATPSGAPQE</sequence>
<evidence type="ECO:0000313" key="2">
    <source>
        <dbReference type="Proteomes" id="UP000247498"/>
    </source>
</evidence>
<protein>
    <submittedName>
        <fullName evidence="1">Uncharacterized protein</fullName>
    </submittedName>
</protein>
<reference evidence="1 2" key="1">
    <citation type="journal article" date="2018" name="Sci. Rep.">
        <title>Raphidocelis subcapitata (=Pseudokirchneriella subcapitata) provides an insight into genome evolution and environmental adaptations in the Sphaeropleales.</title>
        <authorList>
            <person name="Suzuki S."/>
            <person name="Yamaguchi H."/>
            <person name="Nakajima N."/>
            <person name="Kawachi M."/>
        </authorList>
    </citation>
    <scope>NUCLEOTIDE SEQUENCE [LARGE SCALE GENOMIC DNA]</scope>
    <source>
        <strain evidence="1 2">NIES-35</strain>
    </source>
</reference>
<gene>
    <name evidence="1" type="ORF">Rsub_07718</name>
</gene>
<dbReference type="InParanoid" id="A0A2V0P5I5"/>
<evidence type="ECO:0000313" key="1">
    <source>
        <dbReference type="EMBL" id="GBF95134.1"/>
    </source>
</evidence>
<name>A0A2V0P5I5_9CHLO</name>
<keyword evidence="2" id="KW-1185">Reference proteome</keyword>
<dbReference type="EMBL" id="BDRX01000060">
    <property type="protein sequence ID" value="GBF95134.1"/>
    <property type="molecule type" value="Genomic_DNA"/>
</dbReference>